<accession>A0A1H8CXD2</accession>
<dbReference type="InterPro" id="IPR017039">
    <property type="entry name" value="Virul_fac_BrkB"/>
</dbReference>
<proteinExistence type="predicted"/>
<keyword evidence="4 6" id="KW-1133">Transmembrane helix</keyword>
<dbReference type="OrthoDB" id="9797028at2"/>
<dbReference type="Proteomes" id="UP000199459">
    <property type="component" value="Unassembled WGS sequence"/>
</dbReference>
<protein>
    <submittedName>
        <fullName evidence="7">Membrane protein</fullName>
    </submittedName>
</protein>
<gene>
    <name evidence="7" type="ORF">SAMN05216325_105181</name>
</gene>
<name>A0A1H8CXD2_9PROT</name>
<feature type="transmembrane region" description="Helical" evidence="6">
    <location>
        <begin position="143"/>
        <end position="166"/>
    </location>
</feature>
<sequence>MNMITNKFGFIRDVLVNSVKKFKQGNALVRAAALSYYTIFTLPPMLLVILFTTTLFYDPQTVRQTIFGDLADLIGQESAAQLANTVRIAGLFEGTWWATFIGIGGLLFTATTVFVTIQDALNTLFMVKPRPNAGWFKMLRDRIISFALLLSIGFILVVSLTINALVAKFSQLLVHVIPTLSVLIVEITVFALPLLITAFLFMLIFKYLPDVRLPWKSVLIGGIFTAVLFFIGMYFIKLYISNSNVANLYQAAGSIMIIMVWVYYASVIFLFGAAFTYCFNENAGLNMPANKYAVKVVNQNLEANNSVEDQSNNQS</sequence>
<feature type="transmembrane region" description="Helical" evidence="6">
    <location>
        <begin position="27"/>
        <end position="51"/>
    </location>
</feature>
<dbReference type="PANTHER" id="PTHR30213:SF1">
    <property type="entry name" value="INNER MEMBRANE PROTEIN YHJD"/>
    <property type="match status" value="1"/>
</dbReference>
<evidence type="ECO:0000256" key="6">
    <source>
        <dbReference type="SAM" id="Phobius"/>
    </source>
</evidence>
<feature type="transmembrane region" description="Helical" evidence="6">
    <location>
        <begin position="248"/>
        <end position="279"/>
    </location>
</feature>
<evidence type="ECO:0000256" key="2">
    <source>
        <dbReference type="ARBA" id="ARBA00022475"/>
    </source>
</evidence>
<evidence type="ECO:0000313" key="7">
    <source>
        <dbReference type="EMBL" id="SEM99559.1"/>
    </source>
</evidence>
<dbReference type="EMBL" id="FOCP01000005">
    <property type="protein sequence ID" value="SEM99559.1"/>
    <property type="molecule type" value="Genomic_DNA"/>
</dbReference>
<dbReference type="PANTHER" id="PTHR30213">
    <property type="entry name" value="INNER MEMBRANE PROTEIN YHJD"/>
    <property type="match status" value="1"/>
</dbReference>
<keyword evidence="5 6" id="KW-0472">Membrane</keyword>
<dbReference type="PIRSF" id="PIRSF035875">
    <property type="entry name" value="RNase_BN"/>
    <property type="match status" value="1"/>
</dbReference>
<evidence type="ECO:0000256" key="4">
    <source>
        <dbReference type="ARBA" id="ARBA00022989"/>
    </source>
</evidence>
<dbReference type="GO" id="GO:0005886">
    <property type="term" value="C:plasma membrane"/>
    <property type="evidence" value="ECO:0007669"/>
    <property type="project" value="UniProtKB-SubCell"/>
</dbReference>
<dbReference type="Pfam" id="PF03631">
    <property type="entry name" value="Virul_fac_BrkB"/>
    <property type="match status" value="1"/>
</dbReference>
<evidence type="ECO:0000313" key="8">
    <source>
        <dbReference type="Proteomes" id="UP000199459"/>
    </source>
</evidence>
<comment type="subcellular location">
    <subcellularLocation>
        <location evidence="1">Cell membrane</location>
        <topology evidence="1">Multi-pass membrane protein</topology>
    </subcellularLocation>
</comment>
<evidence type="ECO:0000256" key="1">
    <source>
        <dbReference type="ARBA" id="ARBA00004651"/>
    </source>
</evidence>
<keyword evidence="3 6" id="KW-0812">Transmembrane</keyword>
<dbReference type="AlphaFoldDB" id="A0A1H8CXD2"/>
<feature type="transmembrane region" description="Helical" evidence="6">
    <location>
        <begin position="217"/>
        <end position="236"/>
    </location>
</feature>
<organism evidence="7 8">
    <name type="scientific">Nitrosomonas marina</name>
    <dbReference type="NCBI Taxonomy" id="917"/>
    <lineage>
        <taxon>Bacteria</taxon>
        <taxon>Pseudomonadati</taxon>
        <taxon>Pseudomonadota</taxon>
        <taxon>Betaproteobacteria</taxon>
        <taxon>Nitrosomonadales</taxon>
        <taxon>Nitrosomonadaceae</taxon>
        <taxon>Nitrosomonas</taxon>
    </lineage>
</organism>
<feature type="transmembrane region" description="Helical" evidence="6">
    <location>
        <begin position="96"/>
        <end position="122"/>
    </location>
</feature>
<feature type="transmembrane region" description="Helical" evidence="6">
    <location>
        <begin position="172"/>
        <end position="205"/>
    </location>
</feature>
<keyword evidence="2" id="KW-1003">Cell membrane</keyword>
<evidence type="ECO:0000256" key="3">
    <source>
        <dbReference type="ARBA" id="ARBA00022692"/>
    </source>
</evidence>
<reference evidence="7 8" key="1">
    <citation type="submission" date="2016-10" db="EMBL/GenBank/DDBJ databases">
        <authorList>
            <person name="de Groot N.N."/>
        </authorList>
    </citation>
    <scope>NUCLEOTIDE SEQUENCE [LARGE SCALE GENOMIC DNA]</scope>
    <source>
        <strain evidence="7 8">Nm22</strain>
    </source>
</reference>
<evidence type="ECO:0000256" key="5">
    <source>
        <dbReference type="ARBA" id="ARBA00023136"/>
    </source>
</evidence>